<dbReference type="Pfam" id="PF00474">
    <property type="entry name" value="SSF"/>
    <property type="match status" value="1"/>
</dbReference>
<dbReference type="InterPro" id="IPR038377">
    <property type="entry name" value="Na/Glc_symporter_sf"/>
</dbReference>
<dbReference type="GO" id="GO:0015606">
    <property type="term" value="F:spermidine transmembrane transporter activity"/>
    <property type="evidence" value="ECO:0007669"/>
    <property type="project" value="TreeGrafter"/>
</dbReference>
<feature type="transmembrane region" description="Helical" evidence="9">
    <location>
        <begin position="462"/>
        <end position="483"/>
    </location>
</feature>
<feature type="transmembrane region" description="Helical" evidence="9">
    <location>
        <begin position="98"/>
        <end position="117"/>
    </location>
</feature>
<keyword evidence="4 9" id="KW-0812">Transmembrane</keyword>
<feature type="transmembrane region" description="Helical" evidence="9">
    <location>
        <begin position="165"/>
        <end position="190"/>
    </location>
</feature>
<feature type="region of interest" description="Disordered" evidence="8">
    <location>
        <begin position="673"/>
        <end position="694"/>
    </location>
</feature>
<evidence type="ECO:0000256" key="3">
    <source>
        <dbReference type="ARBA" id="ARBA00022448"/>
    </source>
</evidence>
<gene>
    <name evidence="10" type="ORF">CC78DRAFT_595766</name>
</gene>
<evidence type="ECO:0000256" key="2">
    <source>
        <dbReference type="ARBA" id="ARBA00006434"/>
    </source>
</evidence>
<dbReference type="OrthoDB" id="6132759at2759"/>
<evidence type="ECO:0000256" key="5">
    <source>
        <dbReference type="ARBA" id="ARBA00022989"/>
    </source>
</evidence>
<protein>
    <submittedName>
        <fullName evidence="10">Na+/solute symporter</fullName>
    </submittedName>
</protein>
<evidence type="ECO:0000313" key="10">
    <source>
        <dbReference type="EMBL" id="KAF2258220.1"/>
    </source>
</evidence>
<dbReference type="FunFam" id="1.20.1730.10:FF:000006">
    <property type="entry name" value="Urea active transporter"/>
    <property type="match status" value="1"/>
</dbReference>
<evidence type="ECO:0000256" key="8">
    <source>
        <dbReference type="SAM" id="MobiDB-lite"/>
    </source>
</evidence>
<dbReference type="GO" id="GO:0005886">
    <property type="term" value="C:plasma membrane"/>
    <property type="evidence" value="ECO:0007669"/>
    <property type="project" value="TreeGrafter"/>
</dbReference>
<evidence type="ECO:0000256" key="6">
    <source>
        <dbReference type="ARBA" id="ARBA00023136"/>
    </source>
</evidence>
<keyword evidence="6 9" id="KW-0472">Membrane</keyword>
<feature type="transmembrane region" description="Helical" evidence="9">
    <location>
        <begin position="61"/>
        <end position="78"/>
    </location>
</feature>
<dbReference type="NCBIfam" id="TIGR00813">
    <property type="entry name" value="sss"/>
    <property type="match status" value="1"/>
</dbReference>
<dbReference type="PROSITE" id="PS50283">
    <property type="entry name" value="NA_SOLUT_SYMP_3"/>
    <property type="match status" value="1"/>
</dbReference>
<comment type="similarity">
    <text evidence="2 7">Belongs to the sodium:solute symporter (SSF) (TC 2.A.21) family.</text>
</comment>
<feature type="transmembrane region" description="Helical" evidence="9">
    <location>
        <begin position="18"/>
        <end position="40"/>
    </location>
</feature>
<evidence type="ECO:0000256" key="7">
    <source>
        <dbReference type="RuleBase" id="RU362091"/>
    </source>
</evidence>
<feature type="transmembrane region" description="Helical" evidence="9">
    <location>
        <begin position="202"/>
        <end position="221"/>
    </location>
</feature>
<feature type="transmembrane region" description="Helical" evidence="9">
    <location>
        <begin position="404"/>
        <end position="429"/>
    </location>
</feature>
<evidence type="ECO:0000256" key="1">
    <source>
        <dbReference type="ARBA" id="ARBA00004141"/>
    </source>
</evidence>
<dbReference type="GO" id="GO:0015204">
    <property type="term" value="F:urea transmembrane transporter activity"/>
    <property type="evidence" value="ECO:0007669"/>
    <property type="project" value="InterPro"/>
</dbReference>
<feature type="transmembrane region" description="Helical" evidence="9">
    <location>
        <begin position="295"/>
        <end position="323"/>
    </location>
</feature>
<dbReference type="GO" id="GO:0015489">
    <property type="term" value="F:putrescine transmembrane transporter activity"/>
    <property type="evidence" value="ECO:0007669"/>
    <property type="project" value="TreeGrafter"/>
</dbReference>
<evidence type="ECO:0000313" key="11">
    <source>
        <dbReference type="Proteomes" id="UP000800093"/>
    </source>
</evidence>
<feature type="transmembrane region" description="Helical" evidence="9">
    <location>
        <begin position="343"/>
        <end position="371"/>
    </location>
</feature>
<dbReference type="PANTHER" id="PTHR46154:SF4">
    <property type="entry name" value="UREA ACTIVE TRANSPORTER"/>
    <property type="match status" value="1"/>
</dbReference>
<keyword evidence="3" id="KW-0813">Transport</keyword>
<evidence type="ECO:0000256" key="9">
    <source>
        <dbReference type="SAM" id="Phobius"/>
    </source>
</evidence>
<dbReference type="PANTHER" id="PTHR46154">
    <property type="match status" value="1"/>
</dbReference>
<keyword evidence="11" id="KW-1185">Reference proteome</keyword>
<feature type="transmembrane region" description="Helical" evidence="9">
    <location>
        <begin position="138"/>
        <end position="159"/>
    </location>
</feature>
<dbReference type="Gene3D" id="1.20.1730.10">
    <property type="entry name" value="Sodium/glucose cotransporter"/>
    <property type="match status" value="1"/>
</dbReference>
<organism evidence="10 11">
    <name type="scientific">Lojkania enalia</name>
    <dbReference type="NCBI Taxonomy" id="147567"/>
    <lineage>
        <taxon>Eukaryota</taxon>
        <taxon>Fungi</taxon>
        <taxon>Dikarya</taxon>
        <taxon>Ascomycota</taxon>
        <taxon>Pezizomycotina</taxon>
        <taxon>Dothideomycetes</taxon>
        <taxon>Pleosporomycetidae</taxon>
        <taxon>Pleosporales</taxon>
        <taxon>Pleosporales incertae sedis</taxon>
        <taxon>Lojkania</taxon>
    </lineage>
</organism>
<feature type="transmembrane region" description="Helical" evidence="9">
    <location>
        <begin position="588"/>
        <end position="609"/>
    </location>
</feature>
<feature type="transmembrane region" description="Helical" evidence="9">
    <location>
        <begin position="503"/>
        <end position="527"/>
    </location>
</feature>
<evidence type="ECO:0000256" key="4">
    <source>
        <dbReference type="ARBA" id="ARBA00022692"/>
    </source>
</evidence>
<comment type="caution">
    <text evidence="10">The sequence shown here is derived from an EMBL/GenBank/DDBJ whole genome shotgun (WGS) entry which is preliminary data.</text>
</comment>
<dbReference type="InterPro" id="IPR001734">
    <property type="entry name" value="Na/solute_symporter"/>
</dbReference>
<dbReference type="Proteomes" id="UP000800093">
    <property type="component" value="Unassembled WGS sequence"/>
</dbReference>
<reference evidence="11" key="1">
    <citation type="journal article" date="2020" name="Stud. Mycol.">
        <title>101 Dothideomycetes genomes: A test case for predicting lifestyles and emergence of pathogens.</title>
        <authorList>
            <person name="Haridas S."/>
            <person name="Albert R."/>
            <person name="Binder M."/>
            <person name="Bloem J."/>
            <person name="LaButti K."/>
            <person name="Salamov A."/>
            <person name="Andreopoulos B."/>
            <person name="Baker S."/>
            <person name="Barry K."/>
            <person name="Bills G."/>
            <person name="Bluhm B."/>
            <person name="Cannon C."/>
            <person name="Castanera R."/>
            <person name="Culley D."/>
            <person name="Daum C."/>
            <person name="Ezra D."/>
            <person name="Gonzalez J."/>
            <person name="Henrissat B."/>
            <person name="Kuo A."/>
            <person name="Liang C."/>
            <person name="Lipzen A."/>
            <person name="Lutzoni F."/>
            <person name="Magnuson J."/>
            <person name="Mondo S."/>
            <person name="Nolan M."/>
            <person name="Ohm R."/>
            <person name="Pangilinan J."/>
            <person name="Park H.-J."/>
            <person name="Ramirez L."/>
            <person name="Alfaro M."/>
            <person name="Sun H."/>
            <person name="Tritt A."/>
            <person name="Yoshinaga Y."/>
            <person name="Zwiers L.-H."/>
            <person name="Turgeon B."/>
            <person name="Goodwin S."/>
            <person name="Spatafora J."/>
            <person name="Crous P."/>
            <person name="Grigoriev I."/>
        </authorList>
    </citation>
    <scope>NUCLEOTIDE SEQUENCE [LARGE SCALE GENOMIC DNA]</scope>
    <source>
        <strain evidence="11">CBS 304.66</strain>
    </source>
</reference>
<keyword evidence="5 9" id="KW-1133">Transmembrane helix</keyword>
<dbReference type="CDD" id="cd11476">
    <property type="entry name" value="SLC5sbd_DUR3"/>
    <property type="match status" value="1"/>
</dbReference>
<comment type="subcellular location">
    <subcellularLocation>
        <location evidence="1">Membrane</location>
        <topology evidence="1">Multi-pass membrane protein</topology>
    </subcellularLocation>
</comment>
<feature type="transmembrane region" description="Helical" evidence="9">
    <location>
        <begin position="435"/>
        <end position="455"/>
    </location>
</feature>
<feature type="transmembrane region" description="Helical" evidence="9">
    <location>
        <begin position="262"/>
        <end position="283"/>
    </location>
</feature>
<dbReference type="AlphaFoldDB" id="A0A9P4K126"/>
<dbReference type="EMBL" id="ML986775">
    <property type="protein sequence ID" value="KAF2258220.1"/>
    <property type="molecule type" value="Genomic_DNA"/>
</dbReference>
<name>A0A9P4K126_9PLEO</name>
<accession>A0A9P4K126</accession>
<feature type="transmembrane region" description="Helical" evidence="9">
    <location>
        <begin position="615"/>
        <end position="638"/>
    </location>
</feature>
<sequence length="694" mass="74568">MAGGNVPSSTSDKPLGQAWGYGILLGLGFLFALLMIFTTWMLKRYNNELQTSEMFSTAGRTVKSGLVAAAVVSSWTWAATLLQSSSIAFRYGVSGPLWYAAGATVQILLFATVAIELKRRAPNAHTFLEAVRARYGSYTHFVYIVFGLFTNILVTAMLLTGGSAVVTSLTGISTAAACFLFPLGVVIYTMFGGIKATFFTDYINGVITLIILLVFAFTTYATGERLGSPKAVYERLVDLAAASPVEGNAGGSYLTIRSKDGVIFFVINIIGNFGTVFMDNGYYNKAIAASPVHALPGYIIGGLSWFAIPWLCATTMGLAALALQNSQYFPTYPNSMDEASISAGLTLPYAAVALLGSGGAVATLLIVFMAVTSSFSSSLIAVSSILTYDIYGTYINPKASGKRLVYISHTSVGGFGLIMAAFSTGLYYAGISMGWLYVFMGVIISSAVLPATLTLMWKGQNFWAATLSPILGLCCSIIAWLVTTSKLNDGVITVATSGANLPMLAGNVTALLSPVIFIPVLTLIFGIDDYDWQSMKNIRLIDDSDVAEAAHLDISEMHGRHTALSPEEEAAEQAKLFRASKIAKTTTATMTIILLVLWPMPLYGTGYIFSQSFFTGWVVVGIIWLLCSTMAVGVYPLWESRHSMMHNIRCMWRDISGKGNPRLGRNASVIEGEKMDDSGLSPPEEINEKFTGEK</sequence>
<dbReference type="InterPro" id="IPR031155">
    <property type="entry name" value="DUR"/>
</dbReference>
<proteinExistence type="inferred from homology"/>